<protein>
    <submittedName>
        <fullName evidence="1">Tandem-95 repeat protein</fullName>
    </submittedName>
</protein>
<dbReference type="RefSeq" id="WP_136827550.1">
    <property type="nucleotide sequence ID" value="NZ_SWBP01000007.1"/>
</dbReference>
<dbReference type="SUPFAM" id="SSF49313">
    <property type="entry name" value="Cadherin-like"/>
    <property type="match status" value="1"/>
</dbReference>
<evidence type="ECO:0000313" key="1">
    <source>
        <dbReference type="EMBL" id="TKB95794.1"/>
    </source>
</evidence>
<evidence type="ECO:0000313" key="2">
    <source>
        <dbReference type="Proteomes" id="UP000308181"/>
    </source>
</evidence>
<name>A0A4U1BUV4_9SPHI</name>
<gene>
    <name evidence="1" type="ORF">FA046_16025</name>
</gene>
<dbReference type="EMBL" id="SWBP01000007">
    <property type="protein sequence ID" value="TKB95794.1"/>
    <property type="molecule type" value="Genomic_DNA"/>
</dbReference>
<dbReference type="Gene3D" id="2.60.40.740">
    <property type="match status" value="10"/>
</dbReference>
<dbReference type="Proteomes" id="UP000308181">
    <property type="component" value="Unassembled WGS sequence"/>
</dbReference>
<sequence length="1831" mass="192556">KTDATCNATSTGSVTAGAVNNAVGTITYIWKNSANVEVGTTATINNLPVGVYTLTVTDDCFIRTNTVTIAEPAALTLAISTKTDATCNATSTGSVTAGAINNAVGVLTYSWKNSANVEVGTTVTVNNLPADTYTLTVTDDCFTRTNTVTIAEPAALTLAPSTKTDATCNSTSTGSVTAGAVNNAVGVLTYSWKNSANVEVGTTANVNNLPADTYTLTVIDNCFTRTNTVTIAEPAALTLAPSTKTDATCNATSTGSVTAGAINNAVGVLTYSWKNSVNVEVGATATVNNLPADTYTLTVIDNCFTRTNTVTISEPAALTLATSTKTDATCNATSTGSVTAGTVNNAVGVLTYSWKNSANVEVGTTVTVNNLPADTYTLTVTDDCFTRTNTVTIAEPAVLAVAETQTNVKCFGEATGNINISVAGGTSPYTYSWSNGSTSKDINNLIAGTYTINITDANGCAVSKTVTITQPTAPLSITETHEEVKCFGESTGNINISVTGGTLPYTYSWSNGSTTEDINNLLAGTYTVNITDANRCTVSKTITITQPTAPLSITETHEELKCFGESTGNINISVTGGTAPYTYNWSNGLTTEDINNLIAGTYTVNITDANGCAVSKTITITQPTAALSITETQTNVNCFGEAIGNINISVTGGTAPYTYNWNNGSTTEDLTNLTSGTYTINITDANGCTVSKTIIITQPSAPLSITETQTNVKCFGEATGNINISVAGGTSPYTYSWSNGSTTEDINNLIAGTYTVNITDANGCTVSKMIIITQPIAPLSITETQTNVNCFGEATGNINISVTGGTLPYTYSWSNGSTTEDLTNLIAGTYTVNITDANGCVISETITITQPTAPLSITEIHTNVSCFGGANGTINISVSGGKSPYVYSWSNGATTKDLSALAVGNYTLSVTDANNCVSVITVVVEQPLAPLQLTEVHQDITCFGEAAGSIVLTVNGGTAPYTFLWNNNAVSKDLSGLKAGIYSVVITDAKGCTIGKQIQVNQPAAPLTISETHQNINCFGEQTGSISINALGGTAPYTYSWVNGGTLQNLVNLSAGTYQVKVTDKNGCTAIKQIQIIQPNAPLTLSETHINNVCFGDKIAKIDVTVTGGTAPYTYLWNNGQTTQDLNNLGSGNYLLTVTDKNNCTQNISVSITPMQPFVIVETVQNVKCFNDNSGSISLNLSGGKAPYTVTWVNGASGPQINNLAAGNYTYKAVDAYGCTLQKTISITQPAPLAATLNITNTSCKFISDGAIEAVISGGTKPYSISWDDANGGIRTFANNQKAGRHTVRIVDANNCSILLYGVVLEGNCAPTADNDRYSTMEDTPITINTPGVIVNDNDPDQDIIKISLNTVKDPGAIQGTTSGNNIAFNTMNGSVTLNNEGSFTYTPKKNFYGTEKFVYKVSDGDLMSNFATVFIDVLAVNDPPVANDDNFITSEDIPVNGSVIANDSDPDADPLIYSLVNAPVQGALTFNSDGTFRYIPPANFSGIITFIYQVCDPSGACDQATVTITVSPVNDPPIAEDDRFKTEINKPVSQKVTDNDTDPDADPLQFSALTQPANGTLIFNTNGTFVYQPNPSFKGIDSFTYQACDPLGLCDNSTVTILVQPIVTVNLTPSTGVIKEGEKISITATLTQSILEDVTITLAFNGTATPNLDYTITGNYISILIPAGQTKTSQEFTINAINDALQDPGEQVEASITTTSSTFVLIGTGSTIAITDVYPVIKPTTPDENPDINPDPLVSPNQDGQGNERFIIYNISKYLDNEVLIFNRWGNEVYRVKGYNNDDKAFGGFANVGILTNANKELVDGVYYYIIYTTQNNARKLNKGYLILKR</sequence>
<dbReference type="OrthoDB" id="1488276at2"/>
<dbReference type="GO" id="GO:0005509">
    <property type="term" value="F:calcium ion binding"/>
    <property type="evidence" value="ECO:0007669"/>
    <property type="project" value="InterPro"/>
</dbReference>
<organism evidence="1 2">
    <name type="scientific">Pedobacter cryophilus</name>
    <dbReference type="NCBI Taxonomy" id="2571271"/>
    <lineage>
        <taxon>Bacteria</taxon>
        <taxon>Pseudomonadati</taxon>
        <taxon>Bacteroidota</taxon>
        <taxon>Sphingobacteriia</taxon>
        <taxon>Sphingobacteriales</taxon>
        <taxon>Sphingobacteriaceae</taxon>
        <taxon>Pedobacter</taxon>
    </lineage>
</organism>
<dbReference type="InterPro" id="IPR025667">
    <property type="entry name" value="SprB_repeat"/>
</dbReference>
<feature type="non-terminal residue" evidence="1">
    <location>
        <position position="1"/>
    </location>
</feature>
<keyword evidence="2" id="KW-1185">Reference proteome</keyword>
<dbReference type="Gene3D" id="2.60.40.3440">
    <property type="match status" value="3"/>
</dbReference>
<dbReference type="InterPro" id="IPR038081">
    <property type="entry name" value="CalX-like_sf"/>
</dbReference>
<dbReference type="InterPro" id="IPR015919">
    <property type="entry name" value="Cadherin-like_sf"/>
</dbReference>
<reference evidence="1 2" key="1">
    <citation type="submission" date="2019-04" db="EMBL/GenBank/DDBJ databases">
        <title>Pedobacter sp. AR-3-17 sp. nov., isolated from Arctic soil.</title>
        <authorList>
            <person name="Dahal R.H."/>
            <person name="Kim D.-U."/>
        </authorList>
    </citation>
    <scope>NUCLEOTIDE SEQUENCE [LARGE SCALE GENOMIC DNA]</scope>
    <source>
        <strain evidence="1 2">AR-3-17</strain>
    </source>
</reference>
<dbReference type="NCBIfam" id="NF012211">
    <property type="entry name" value="tand_rpt_95"/>
    <property type="match status" value="3"/>
</dbReference>
<dbReference type="Pfam" id="PF13585">
    <property type="entry name" value="CHU_C"/>
    <property type="match status" value="1"/>
</dbReference>
<accession>A0A4U1BUV4</accession>
<proteinExistence type="predicted"/>
<dbReference type="Pfam" id="PF17963">
    <property type="entry name" value="Big_9"/>
    <property type="match status" value="3"/>
</dbReference>
<dbReference type="Pfam" id="PF13573">
    <property type="entry name" value="SprB"/>
    <property type="match status" value="12"/>
</dbReference>
<comment type="caution">
    <text evidence="1">The sequence shown here is derived from an EMBL/GenBank/DDBJ whole genome shotgun (WGS) entry which is preliminary data.</text>
</comment>
<dbReference type="SUPFAM" id="SSF141072">
    <property type="entry name" value="CalX-like"/>
    <property type="match status" value="1"/>
</dbReference>
<dbReference type="GO" id="GO:0016020">
    <property type="term" value="C:membrane"/>
    <property type="evidence" value="ECO:0007669"/>
    <property type="project" value="InterPro"/>
</dbReference>